<dbReference type="Proteomes" id="UP000834106">
    <property type="component" value="Chromosome 11"/>
</dbReference>
<reference evidence="1" key="1">
    <citation type="submission" date="2023-05" db="EMBL/GenBank/DDBJ databases">
        <authorList>
            <person name="Huff M."/>
        </authorList>
    </citation>
    <scope>NUCLEOTIDE SEQUENCE</scope>
</reference>
<proteinExistence type="predicted"/>
<name>A0AAD2E0R8_9LAMI</name>
<dbReference type="EMBL" id="OU503046">
    <property type="protein sequence ID" value="CAI9770591.1"/>
    <property type="molecule type" value="Genomic_DNA"/>
</dbReference>
<evidence type="ECO:0000313" key="2">
    <source>
        <dbReference type="Proteomes" id="UP000834106"/>
    </source>
</evidence>
<gene>
    <name evidence="1" type="ORF">FPE_LOCUS18021</name>
</gene>
<organism evidence="1 2">
    <name type="scientific">Fraxinus pennsylvanica</name>
    <dbReference type="NCBI Taxonomy" id="56036"/>
    <lineage>
        <taxon>Eukaryota</taxon>
        <taxon>Viridiplantae</taxon>
        <taxon>Streptophyta</taxon>
        <taxon>Embryophyta</taxon>
        <taxon>Tracheophyta</taxon>
        <taxon>Spermatophyta</taxon>
        <taxon>Magnoliopsida</taxon>
        <taxon>eudicotyledons</taxon>
        <taxon>Gunneridae</taxon>
        <taxon>Pentapetalae</taxon>
        <taxon>asterids</taxon>
        <taxon>lamiids</taxon>
        <taxon>Lamiales</taxon>
        <taxon>Oleaceae</taxon>
        <taxon>Oleeae</taxon>
        <taxon>Fraxinus</taxon>
    </lineage>
</organism>
<protein>
    <submittedName>
        <fullName evidence="1">Uncharacterized protein</fullName>
    </submittedName>
</protein>
<evidence type="ECO:0000313" key="1">
    <source>
        <dbReference type="EMBL" id="CAI9770591.1"/>
    </source>
</evidence>
<keyword evidence="2" id="KW-1185">Reference proteome</keyword>
<sequence>MPPEDEKAPSENVTVSISDEVAIVAALCGVRHSQRRRTWRRGCVVPNGAPAAAAYNYCYQFQDQLSLQLIMWRNILGQSIYQLVVLLVLNFVGKKLLGISSPSDR</sequence>
<dbReference type="AlphaFoldDB" id="A0AAD2E0R8"/>
<accession>A0AAD2E0R8</accession>